<feature type="non-terminal residue" evidence="2">
    <location>
        <position position="106"/>
    </location>
</feature>
<protein>
    <submittedName>
        <fullName evidence="2">Uncharacterized protein</fullName>
    </submittedName>
</protein>
<dbReference type="Proteomes" id="UP001357485">
    <property type="component" value="Unassembled WGS sequence"/>
</dbReference>
<comment type="caution">
    <text evidence="2">The sequence shown here is derived from an EMBL/GenBank/DDBJ whole genome shotgun (WGS) entry which is preliminary data.</text>
</comment>
<feature type="compositionally biased region" description="Polar residues" evidence="1">
    <location>
        <begin position="34"/>
        <end position="44"/>
    </location>
</feature>
<sequence>YAEAQKAKTETASKTGVLSAVQGYLRNKKRDSQVQEITPISNGTAGFFTPPKRPAAPRSTTYRAGSTSGSSTLLKRPQLSPVAEGFASESPTLGREYVNDDGNLTY</sequence>
<organism evidence="2 3">
    <name type="scientific">Cryomyces antarcticus</name>
    <dbReference type="NCBI Taxonomy" id="329879"/>
    <lineage>
        <taxon>Eukaryota</taxon>
        <taxon>Fungi</taxon>
        <taxon>Dikarya</taxon>
        <taxon>Ascomycota</taxon>
        <taxon>Pezizomycotina</taxon>
        <taxon>Dothideomycetes</taxon>
        <taxon>Dothideomycetes incertae sedis</taxon>
        <taxon>Cryomyces</taxon>
    </lineage>
</organism>
<reference evidence="2 3" key="1">
    <citation type="submission" date="2023-08" db="EMBL/GenBank/DDBJ databases">
        <title>Black Yeasts Isolated from many extreme environments.</title>
        <authorList>
            <person name="Coleine C."/>
            <person name="Stajich J.E."/>
            <person name="Selbmann L."/>
        </authorList>
    </citation>
    <scope>NUCLEOTIDE SEQUENCE [LARGE SCALE GENOMIC DNA]</scope>
    <source>
        <strain evidence="2 3">CCFEE 536</strain>
    </source>
</reference>
<feature type="non-terminal residue" evidence="2">
    <location>
        <position position="1"/>
    </location>
</feature>
<feature type="region of interest" description="Disordered" evidence="1">
    <location>
        <begin position="28"/>
        <end position="106"/>
    </location>
</feature>
<name>A0ABR0LLX6_9PEZI</name>
<dbReference type="EMBL" id="JAVRRA010018292">
    <property type="protein sequence ID" value="KAK5188775.1"/>
    <property type="molecule type" value="Genomic_DNA"/>
</dbReference>
<feature type="compositionally biased region" description="Polar residues" evidence="1">
    <location>
        <begin position="58"/>
        <end position="73"/>
    </location>
</feature>
<evidence type="ECO:0000313" key="3">
    <source>
        <dbReference type="Proteomes" id="UP001357485"/>
    </source>
</evidence>
<proteinExistence type="predicted"/>
<evidence type="ECO:0000256" key="1">
    <source>
        <dbReference type="SAM" id="MobiDB-lite"/>
    </source>
</evidence>
<keyword evidence="3" id="KW-1185">Reference proteome</keyword>
<accession>A0ABR0LLX6</accession>
<gene>
    <name evidence="2" type="ORF">LTR16_008154</name>
</gene>
<evidence type="ECO:0000313" key="2">
    <source>
        <dbReference type="EMBL" id="KAK5188775.1"/>
    </source>
</evidence>